<dbReference type="PROSITE" id="PS51154">
    <property type="entry name" value="MACRO"/>
    <property type="match status" value="1"/>
</dbReference>
<proteinExistence type="predicted"/>
<evidence type="ECO:0000313" key="2">
    <source>
        <dbReference type="EMBL" id="SEF83431.1"/>
    </source>
</evidence>
<evidence type="ECO:0000313" key="3">
    <source>
        <dbReference type="Proteomes" id="UP000236726"/>
    </source>
</evidence>
<dbReference type="SUPFAM" id="SSF52949">
    <property type="entry name" value="Macro domain-like"/>
    <property type="match status" value="1"/>
</dbReference>
<dbReference type="RefSeq" id="WP_103952966.1">
    <property type="nucleotide sequence ID" value="NZ_FNUL01000010.1"/>
</dbReference>
<accession>A0A1H5V9I6</accession>
<dbReference type="AlphaFoldDB" id="A0A1H5V9I6"/>
<reference evidence="2 3" key="1">
    <citation type="submission" date="2016-10" db="EMBL/GenBank/DDBJ databases">
        <authorList>
            <person name="de Groot N.N."/>
        </authorList>
    </citation>
    <scope>NUCLEOTIDE SEQUENCE [LARGE SCALE GENOMIC DNA]</scope>
    <source>
        <strain evidence="2 3">D15d</strain>
    </source>
</reference>
<dbReference type="Gene3D" id="3.40.220.10">
    <property type="entry name" value="Leucine Aminopeptidase, subunit E, domain 1"/>
    <property type="match status" value="1"/>
</dbReference>
<dbReference type="EMBL" id="FNUL01000010">
    <property type="protein sequence ID" value="SEF83431.1"/>
    <property type="molecule type" value="Genomic_DNA"/>
</dbReference>
<name>A0A1H5V9I6_9FIRM</name>
<dbReference type="SMART" id="SM00506">
    <property type="entry name" value="A1pp"/>
    <property type="match status" value="1"/>
</dbReference>
<gene>
    <name evidence="2" type="ORF">SAMN05216537_11027</name>
</gene>
<dbReference type="NCBIfam" id="NF003163">
    <property type="entry name" value="PRK04143.1"/>
    <property type="match status" value="1"/>
</dbReference>
<dbReference type="InterPro" id="IPR043472">
    <property type="entry name" value="Macro_dom-like"/>
</dbReference>
<evidence type="ECO:0000259" key="1">
    <source>
        <dbReference type="PROSITE" id="PS51154"/>
    </source>
</evidence>
<sequence length="259" mass="29576">MTQDERLLFLIKELQNEDSYYKNYDIPKTQQEKKDFLRALMNVREAKPISEEFLKIQDEYLLEENAKNGFVSLEDLEKTKANSNIFIYQGDITRLKLDAIVNAANSAMLGCFSPLHSCIDNIIHSKAGIQLRLECNEIMEKQGFAEKTGGAKLTKAYNLPAKHVIHTVGPIVQGRLTKRHEELLASCYRSCLNLARENELSSIAFCCISTGVFSFPNTRAAQIATATVMDWLKENDYDIKVVFNVFKDIDFELYNEILN</sequence>
<dbReference type="Proteomes" id="UP000236726">
    <property type="component" value="Unassembled WGS sequence"/>
</dbReference>
<dbReference type="Pfam" id="PF01661">
    <property type="entry name" value="Macro"/>
    <property type="match status" value="1"/>
</dbReference>
<dbReference type="PANTHER" id="PTHR11106:SF27">
    <property type="entry name" value="MACRO DOMAIN-CONTAINING PROTEIN"/>
    <property type="match status" value="1"/>
</dbReference>
<dbReference type="PANTHER" id="PTHR11106">
    <property type="entry name" value="GANGLIOSIDE INDUCED DIFFERENTIATION ASSOCIATED PROTEIN 2-RELATED"/>
    <property type="match status" value="1"/>
</dbReference>
<organism evidence="2 3">
    <name type="scientific">Lachnospira multipara</name>
    <dbReference type="NCBI Taxonomy" id="28051"/>
    <lineage>
        <taxon>Bacteria</taxon>
        <taxon>Bacillati</taxon>
        <taxon>Bacillota</taxon>
        <taxon>Clostridia</taxon>
        <taxon>Lachnospirales</taxon>
        <taxon>Lachnospiraceae</taxon>
        <taxon>Lachnospira</taxon>
    </lineage>
</organism>
<dbReference type="CDD" id="cd02908">
    <property type="entry name" value="Macro_OAADPr_deacetylase"/>
    <property type="match status" value="1"/>
</dbReference>
<keyword evidence="3" id="KW-1185">Reference proteome</keyword>
<feature type="domain" description="Macro" evidence="1">
    <location>
        <begin position="72"/>
        <end position="259"/>
    </location>
</feature>
<dbReference type="InterPro" id="IPR002589">
    <property type="entry name" value="Macro_dom"/>
</dbReference>
<protein>
    <submittedName>
        <fullName evidence="2">O-acetyl-ADP-ribose deacetylase (Regulator of RNase III), contains Macro domain</fullName>
    </submittedName>
</protein>